<gene>
    <name evidence="2" type="ORF">EWH70_29845</name>
</gene>
<sequence length="421" mass="45163">MAGRRAWTAVLAVLAVLGAVPACSAGPGERTRLTVATFGEFGYEALFDEYESLHPDIEIVGRVADFESHHRGLVTQLAGGGGAADIVAIEEQYVPRLRQSKDKLVDLGRFGAHELRGQWAPWKWDQGVTDGGRFVLGLGTDMGGLALCYRRDLFERAGLPTDRAQVAALMPTWEAYLDVAGRFAAAGTGAKFADSAGTVYAAILNQAPENYFAADGDRFIADTNPNVRRAFDIAGTLGERGQTARVTTFTQTWNAAIKQGSFATIACPAWQLKLIREAAGPADAGKWDVTTVPGGAGNQGGSFLSLPAQGEHQQQAYDLARWLTAPEQQKKLFLSEGILSSQPAVYRDPDVLGKTDPYFSGAPTGQLFASSADRLRPVYRGTADAEVRPEFGRALGRIEDGKQTIAQAWEEAVRLAREAAG</sequence>
<protein>
    <submittedName>
        <fullName evidence="2">Extracellular solute-binding protein</fullName>
    </submittedName>
</protein>
<evidence type="ECO:0000256" key="1">
    <source>
        <dbReference type="SAM" id="SignalP"/>
    </source>
</evidence>
<dbReference type="AlphaFoldDB" id="A0A4Q7J2L3"/>
<dbReference type="PANTHER" id="PTHR43649">
    <property type="entry name" value="ARABINOSE-BINDING PROTEIN-RELATED"/>
    <property type="match status" value="1"/>
</dbReference>
<evidence type="ECO:0000313" key="3">
    <source>
        <dbReference type="Proteomes" id="UP000292003"/>
    </source>
</evidence>
<dbReference type="Pfam" id="PF13416">
    <property type="entry name" value="SBP_bac_8"/>
    <property type="match status" value="1"/>
</dbReference>
<evidence type="ECO:0000313" key="2">
    <source>
        <dbReference type="EMBL" id="RZQ60194.1"/>
    </source>
</evidence>
<dbReference type="Proteomes" id="UP000292003">
    <property type="component" value="Unassembled WGS sequence"/>
</dbReference>
<reference evidence="2 3" key="1">
    <citation type="submission" date="2019-02" db="EMBL/GenBank/DDBJ databases">
        <title>Draft genome sequence of Amycolatopsis sp. 8-3EHSu isolated from roots of Suaeda maritima.</title>
        <authorList>
            <person name="Duangmal K."/>
            <person name="Chantavorakit T."/>
        </authorList>
    </citation>
    <scope>NUCLEOTIDE SEQUENCE [LARGE SCALE GENOMIC DNA]</scope>
    <source>
        <strain evidence="2 3">8-3EHSu</strain>
    </source>
</reference>
<proteinExistence type="predicted"/>
<dbReference type="Gene3D" id="3.40.190.10">
    <property type="entry name" value="Periplasmic binding protein-like II"/>
    <property type="match status" value="1"/>
</dbReference>
<keyword evidence="3" id="KW-1185">Reference proteome</keyword>
<dbReference type="PANTHER" id="PTHR43649:SF32">
    <property type="entry name" value="SUGAR BINDING SECRETED PROTEIN"/>
    <property type="match status" value="1"/>
</dbReference>
<feature type="signal peptide" evidence="1">
    <location>
        <begin position="1"/>
        <end position="25"/>
    </location>
</feature>
<dbReference type="RefSeq" id="WP_130478895.1">
    <property type="nucleotide sequence ID" value="NZ_SFCC01000018.1"/>
</dbReference>
<dbReference type="InterPro" id="IPR050490">
    <property type="entry name" value="Bact_solute-bd_prot1"/>
</dbReference>
<organism evidence="2 3">
    <name type="scientific">Amycolatopsis suaedae</name>
    <dbReference type="NCBI Taxonomy" id="2510978"/>
    <lineage>
        <taxon>Bacteria</taxon>
        <taxon>Bacillati</taxon>
        <taxon>Actinomycetota</taxon>
        <taxon>Actinomycetes</taxon>
        <taxon>Pseudonocardiales</taxon>
        <taxon>Pseudonocardiaceae</taxon>
        <taxon>Amycolatopsis</taxon>
    </lineage>
</organism>
<dbReference type="SUPFAM" id="SSF53850">
    <property type="entry name" value="Periplasmic binding protein-like II"/>
    <property type="match status" value="1"/>
</dbReference>
<comment type="caution">
    <text evidence="2">The sequence shown here is derived from an EMBL/GenBank/DDBJ whole genome shotgun (WGS) entry which is preliminary data.</text>
</comment>
<dbReference type="EMBL" id="SFCC01000018">
    <property type="protein sequence ID" value="RZQ60194.1"/>
    <property type="molecule type" value="Genomic_DNA"/>
</dbReference>
<name>A0A4Q7J2L3_9PSEU</name>
<accession>A0A4Q7J2L3</accession>
<dbReference type="OrthoDB" id="3226017at2"/>
<dbReference type="InterPro" id="IPR006059">
    <property type="entry name" value="SBP"/>
</dbReference>
<feature type="chain" id="PRO_5039269113" evidence="1">
    <location>
        <begin position="26"/>
        <end position="421"/>
    </location>
</feature>
<keyword evidence="1" id="KW-0732">Signal</keyword>